<dbReference type="EMBL" id="JBJURJ010000028">
    <property type="protein sequence ID" value="MFM9332295.1"/>
    <property type="molecule type" value="Genomic_DNA"/>
</dbReference>
<gene>
    <name evidence="1" type="ORF">ACI1P1_28770</name>
</gene>
<keyword evidence="1" id="KW-0645">Protease</keyword>
<dbReference type="Proteomes" id="UP001631969">
    <property type="component" value="Unassembled WGS sequence"/>
</dbReference>
<proteinExistence type="predicted"/>
<comment type="caution">
    <text evidence="1">The sequence shown here is derived from an EMBL/GenBank/DDBJ whole genome shotgun (WGS) entry which is preliminary data.</text>
</comment>
<keyword evidence="2" id="KW-1185">Reference proteome</keyword>
<accession>A0ACC7P6G3</accession>
<protein>
    <submittedName>
        <fullName evidence="1">Rhomboid family intramembrane serine protease</fullName>
        <ecNumber evidence="1">3.4.21.105</ecNumber>
    </submittedName>
</protein>
<organism evidence="1 2">
    <name type="scientific">Paenibacillus mesotrionivorans</name>
    <dbReference type="NCBI Taxonomy" id="3160968"/>
    <lineage>
        <taxon>Bacteria</taxon>
        <taxon>Bacillati</taxon>
        <taxon>Bacillota</taxon>
        <taxon>Bacilli</taxon>
        <taxon>Bacillales</taxon>
        <taxon>Paenibacillaceae</taxon>
        <taxon>Paenibacillus</taxon>
    </lineage>
</organism>
<sequence>MNALSGYAAFSHRTKVTSILIYLWAVIFICDTVVNLAVSPITMKLLGGLVFGGYGPVAEFLSLDYYSLSHYEYWRLLTYGLGHTGILHLYFNIWAVHFIGKRVEKQAGGRLTFSVLFASYLINGCLFAGLYKPLISFSPSVGTFALFGMWLVYHVANKHRTNLSAQEKSAIIILLAVNLFGVDALFVHAVGFAVGAAAGLLHSAFMKGPSQKNRATPQ</sequence>
<keyword evidence="1" id="KW-0378">Hydrolase</keyword>
<evidence type="ECO:0000313" key="1">
    <source>
        <dbReference type="EMBL" id="MFM9332295.1"/>
    </source>
</evidence>
<evidence type="ECO:0000313" key="2">
    <source>
        <dbReference type="Proteomes" id="UP001631969"/>
    </source>
</evidence>
<dbReference type="EC" id="3.4.21.105" evidence="1"/>
<reference evidence="1" key="1">
    <citation type="submission" date="2024-12" db="EMBL/GenBank/DDBJ databases">
        <authorList>
            <person name="Wu N."/>
        </authorList>
    </citation>
    <scope>NUCLEOTIDE SEQUENCE</scope>
    <source>
        <strain evidence="1">P15</strain>
    </source>
</reference>
<name>A0ACC7P6G3_9BACL</name>